<dbReference type="InterPro" id="IPR001304">
    <property type="entry name" value="C-type_lectin-like"/>
</dbReference>
<evidence type="ECO:0000313" key="4">
    <source>
        <dbReference type="EMBL" id="SBP29195.1"/>
    </source>
</evidence>
<dbReference type="InterPro" id="IPR016187">
    <property type="entry name" value="CTDL_fold"/>
</dbReference>
<organism evidence="4">
    <name type="scientific">Iconisemion striatum</name>
    <dbReference type="NCBI Taxonomy" id="60296"/>
    <lineage>
        <taxon>Eukaryota</taxon>
        <taxon>Metazoa</taxon>
        <taxon>Chordata</taxon>
        <taxon>Craniata</taxon>
        <taxon>Vertebrata</taxon>
        <taxon>Euteleostomi</taxon>
        <taxon>Actinopterygii</taxon>
        <taxon>Neopterygii</taxon>
        <taxon>Teleostei</taxon>
        <taxon>Neoteleostei</taxon>
        <taxon>Acanthomorphata</taxon>
        <taxon>Ovalentaria</taxon>
        <taxon>Atherinomorphae</taxon>
        <taxon>Cyprinodontiformes</taxon>
        <taxon>Nothobranchiidae</taxon>
        <taxon>Iconisemion</taxon>
    </lineage>
</organism>
<feature type="domain" description="C-type lectin" evidence="3">
    <location>
        <begin position="20"/>
        <end position="144"/>
    </location>
</feature>
<dbReference type="PROSITE" id="PS00615">
    <property type="entry name" value="C_TYPE_LECTIN_1"/>
    <property type="match status" value="2"/>
</dbReference>
<reference evidence="4" key="2">
    <citation type="submission" date="2016-06" db="EMBL/GenBank/DDBJ databases">
        <title>The genome of a short-lived fish provides insights into sex chromosome evolution and the genetic control of aging.</title>
        <authorList>
            <person name="Reichwald K."/>
            <person name="Felder M."/>
            <person name="Petzold A."/>
            <person name="Koch P."/>
            <person name="Groth M."/>
            <person name="Platzer M."/>
        </authorList>
    </citation>
    <scope>NUCLEOTIDE SEQUENCE</scope>
    <source>
        <tissue evidence="4">Brain</tissue>
    </source>
</reference>
<keyword evidence="2" id="KW-0732">Signal</keyword>
<proteinExistence type="predicted"/>
<dbReference type="InterPro" id="IPR018378">
    <property type="entry name" value="C-type_lectin_CS"/>
</dbReference>
<evidence type="ECO:0000256" key="2">
    <source>
        <dbReference type="SAM" id="SignalP"/>
    </source>
</evidence>
<dbReference type="AlphaFoldDB" id="A0A1A7YGZ3"/>
<accession>A0A1A7YGZ3</accession>
<sequence length="325" mass="37849">MEKVLLCIIAASALCSAASIRDRRYHFIYDPKTWSDAQTYCRQTYTDLVTVDSYSMVTTLNSLADKTQMSPNTDAWIGLYFDVIGWKWSLSDKDFYKNKEAAFTNWYPGQPDSIWYSEQCAHMYLTDGLWWDYYCDSLFYSICSNVSGGNVNFVFINNLMNWTDAQRYCRQHYTDLASVRNMSENEQIRKQVTGYTWIGLYKNTWKWSNGPLFMYNYWQAGEPDGGNESCTTANFANSGRWVDRTCGVEKPFICYHDPEPLWRTVIKVKLVKPSALDLKDPAVQEDLLQQLKQKLMKQNVSGGVKLSWKKKPNGDVFYRDKKDKK</sequence>
<feature type="chain" id="PRO_5015055001" description="C-type lectin domain-containing protein" evidence="2">
    <location>
        <begin position="18"/>
        <end position="325"/>
    </location>
</feature>
<evidence type="ECO:0000256" key="1">
    <source>
        <dbReference type="ARBA" id="ARBA00023157"/>
    </source>
</evidence>
<reference evidence="4" key="1">
    <citation type="submission" date="2016-05" db="EMBL/GenBank/DDBJ databases">
        <authorList>
            <person name="Lavstsen T."/>
            <person name="Jespersen J.S."/>
        </authorList>
    </citation>
    <scope>NUCLEOTIDE SEQUENCE</scope>
    <source>
        <tissue evidence="4">Brain</tissue>
    </source>
</reference>
<dbReference type="PROSITE" id="PS50041">
    <property type="entry name" value="C_TYPE_LECTIN_2"/>
    <property type="match status" value="2"/>
</dbReference>
<dbReference type="EMBL" id="HADW01002468">
    <property type="protein sequence ID" value="SBP03868.1"/>
    <property type="molecule type" value="Transcribed_RNA"/>
</dbReference>
<name>A0A1A7YGZ3_9TELE</name>
<feature type="signal peptide" evidence="2">
    <location>
        <begin position="1"/>
        <end position="17"/>
    </location>
</feature>
<dbReference type="PANTHER" id="PTHR45784">
    <property type="entry name" value="C-TYPE LECTIN DOMAIN FAMILY 20 MEMBER A-RELATED"/>
    <property type="match status" value="1"/>
</dbReference>
<dbReference type="SMART" id="SM00034">
    <property type="entry name" value="CLECT"/>
    <property type="match status" value="2"/>
</dbReference>
<gene>
    <name evidence="4" type="primary">Nfu_g_1_015490</name>
</gene>
<dbReference type="SUPFAM" id="SSF56436">
    <property type="entry name" value="C-type lectin-like"/>
    <property type="match status" value="2"/>
</dbReference>
<keyword evidence="1" id="KW-1015">Disulfide bond</keyword>
<dbReference type="EMBL" id="HADX01006963">
    <property type="protein sequence ID" value="SBP29195.1"/>
    <property type="molecule type" value="Transcribed_RNA"/>
</dbReference>
<dbReference type="PANTHER" id="PTHR45784:SF3">
    <property type="entry name" value="C-TYPE LECTIN DOMAIN FAMILY 4 MEMBER K-LIKE-RELATED"/>
    <property type="match status" value="1"/>
</dbReference>
<dbReference type="InterPro" id="IPR016186">
    <property type="entry name" value="C-type_lectin-like/link_sf"/>
</dbReference>
<evidence type="ECO:0000259" key="3">
    <source>
        <dbReference type="PROSITE" id="PS50041"/>
    </source>
</evidence>
<protein>
    <recommendedName>
        <fullName evidence="3">C-type lectin domain-containing protein</fullName>
    </recommendedName>
</protein>
<feature type="domain" description="C-type lectin" evidence="3">
    <location>
        <begin position="153"/>
        <end position="255"/>
    </location>
</feature>
<dbReference type="Pfam" id="PF00059">
    <property type="entry name" value="Lectin_C"/>
    <property type="match status" value="2"/>
</dbReference>
<dbReference type="Gene3D" id="3.10.100.10">
    <property type="entry name" value="Mannose-Binding Protein A, subunit A"/>
    <property type="match status" value="2"/>
</dbReference>